<protein>
    <submittedName>
        <fullName evidence="1">Uncharacterized protein</fullName>
    </submittedName>
</protein>
<dbReference type="Proteomes" id="UP000054032">
    <property type="component" value="Unassembled WGS sequence"/>
</dbReference>
<feature type="non-terminal residue" evidence="1">
    <location>
        <position position="1"/>
    </location>
</feature>
<proteinExistence type="predicted"/>
<evidence type="ECO:0000313" key="1">
    <source>
        <dbReference type="EMBL" id="EUC46122.1"/>
    </source>
</evidence>
<gene>
    <name evidence="1" type="ORF">COCMIDRAFT_93750</name>
</gene>
<dbReference type="RefSeq" id="XP_007687360.1">
    <property type="nucleotide sequence ID" value="XM_007689170.1"/>
</dbReference>
<accession>W6Z2Z3</accession>
<dbReference type="KEGG" id="bor:COCMIDRAFT_93750"/>
<evidence type="ECO:0000313" key="2">
    <source>
        <dbReference type="Proteomes" id="UP000054032"/>
    </source>
</evidence>
<dbReference type="EMBL" id="KI963971">
    <property type="protein sequence ID" value="EUC46122.1"/>
    <property type="molecule type" value="Genomic_DNA"/>
</dbReference>
<dbReference type="OrthoDB" id="3793416at2759"/>
<reference evidence="1 2" key="1">
    <citation type="journal article" date="2013" name="PLoS Genet.">
        <title>Comparative genome structure, secondary metabolite, and effector coding capacity across Cochliobolus pathogens.</title>
        <authorList>
            <person name="Condon B.J."/>
            <person name="Leng Y."/>
            <person name="Wu D."/>
            <person name="Bushley K.E."/>
            <person name="Ohm R.A."/>
            <person name="Otillar R."/>
            <person name="Martin J."/>
            <person name="Schackwitz W."/>
            <person name="Grimwood J."/>
            <person name="MohdZainudin N."/>
            <person name="Xue C."/>
            <person name="Wang R."/>
            <person name="Manning V.A."/>
            <person name="Dhillon B."/>
            <person name="Tu Z.J."/>
            <person name="Steffenson B.J."/>
            <person name="Salamov A."/>
            <person name="Sun H."/>
            <person name="Lowry S."/>
            <person name="LaButti K."/>
            <person name="Han J."/>
            <person name="Copeland A."/>
            <person name="Lindquist E."/>
            <person name="Barry K."/>
            <person name="Schmutz J."/>
            <person name="Baker S.E."/>
            <person name="Ciuffetti L.M."/>
            <person name="Grigoriev I.V."/>
            <person name="Zhong S."/>
            <person name="Turgeon B.G."/>
        </authorList>
    </citation>
    <scope>NUCLEOTIDE SEQUENCE [LARGE SCALE GENOMIC DNA]</scope>
    <source>
        <strain evidence="1 2">ATCC 44560</strain>
    </source>
</reference>
<dbReference type="GeneID" id="19128321"/>
<sequence length="142" mass="13787">ITPGPGMPSATGSTPTSGAIPNSITLGSAIIALTPGVSTTIGPSSDQTLVAITTNAAGSTLVTISSSGVAVTATVSAVPTTVTLPKTGFEASITNVARPGVVTSSRPLSTTSSKAMAVGNKKSEVGWWTSAMLGVVGLVLGF</sequence>
<dbReference type="AlphaFoldDB" id="W6Z2Z3"/>
<name>W6Z2Z3_COCMI</name>
<dbReference type="HOGENOM" id="CLU_1849837_0_0_1"/>
<keyword evidence="2" id="KW-1185">Reference proteome</keyword>
<organism evidence="1 2">
    <name type="scientific">Bipolaris oryzae ATCC 44560</name>
    <dbReference type="NCBI Taxonomy" id="930090"/>
    <lineage>
        <taxon>Eukaryota</taxon>
        <taxon>Fungi</taxon>
        <taxon>Dikarya</taxon>
        <taxon>Ascomycota</taxon>
        <taxon>Pezizomycotina</taxon>
        <taxon>Dothideomycetes</taxon>
        <taxon>Pleosporomycetidae</taxon>
        <taxon>Pleosporales</taxon>
        <taxon>Pleosporineae</taxon>
        <taxon>Pleosporaceae</taxon>
        <taxon>Bipolaris</taxon>
    </lineage>
</organism>